<dbReference type="InParanoid" id="A0A6P8QUR8"/>
<evidence type="ECO:0000256" key="14">
    <source>
        <dbReference type="ARBA" id="ARBA00023268"/>
    </source>
</evidence>
<dbReference type="GO" id="GO:0008234">
    <property type="term" value="F:cysteine-type peptidase activity"/>
    <property type="evidence" value="ECO:0007669"/>
    <property type="project" value="UniProtKB-KW"/>
</dbReference>
<dbReference type="GeneID" id="117361141"/>
<evidence type="ECO:0000256" key="21">
    <source>
        <dbReference type="SAM" id="MobiDB-lite"/>
    </source>
</evidence>
<evidence type="ECO:0000256" key="5">
    <source>
        <dbReference type="ARBA" id="ARBA00017468"/>
    </source>
</evidence>
<dbReference type="EC" id="2.4.1.141" evidence="4"/>
<dbReference type="GO" id="GO:0006488">
    <property type="term" value="P:dolichol-linked oligosaccharide biosynthetic process"/>
    <property type="evidence" value="ECO:0007669"/>
    <property type="project" value="InterPro"/>
</dbReference>
<proteinExistence type="inferred from homology"/>
<dbReference type="SUPFAM" id="SSF63748">
    <property type="entry name" value="Tudor/PWWP/MBT"/>
    <property type="match status" value="1"/>
</dbReference>
<evidence type="ECO:0000256" key="10">
    <source>
        <dbReference type="ARBA" id="ARBA00022801"/>
    </source>
</evidence>
<evidence type="ECO:0000256" key="13">
    <source>
        <dbReference type="ARBA" id="ARBA00023136"/>
    </source>
</evidence>
<keyword evidence="12" id="KW-0256">Endoplasmic reticulum</keyword>
<dbReference type="InterPro" id="IPR002999">
    <property type="entry name" value="Tudor"/>
</dbReference>
<keyword evidence="10" id="KW-0378">Hydrolase</keyword>
<dbReference type="AlphaFoldDB" id="A0A6P8QUR8"/>
<dbReference type="PANTHER" id="PTHR12867">
    <property type="entry name" value="GLYCOSYL TRANSFERASE-RELATED"/>
    <property type="match status" value="1"/>
</dbReference>
<feature type="domain" description="OTU" evidence="23">
    <location>
        <begin position="317"/>
        <end position="438"/>
    </location>
</feature>
<dbReference type="InterPro" id="IPR047387">
    <property type="entry name" value="OTU_ALG13"/>
</dbReference>
<feature type="compositionally biased region" description="Basic and acidic residues" evidence="21">
    <location>
        <begin position="503"/>
        <end position="534"/>
    </location>
</feature>
<name>A0A6P8QUR8_GEOSA</name>
<dbReference type="PANTHER" id="PTHR12867:SF6">
    <property type="entry name" value="N-ACETYLGLUCOSAMINYLDIPHOSPHODOLICHOL N-ACETYLGLUCOSAMINYLTRANSFERASE"/>
    <property type="match status" value="1"/>
</dbReference>
<keyword evidence="7" id="KW-0328">Glycosyltransferase</keyword>
<dbReference type="Gene3D" id="3.40.50.2000">
    <property type="entry name" value="Glycogen Phosphorylase B"/>
    <property type="match status" value="1"/>
</dbReference>
<gene>
    <name evidence="25" type="primary">ALG13</name>
</gene>
<evidence type="ECO:0000256" key="1">
    <source>
        <dbReference type="ARBA" id="ARBA00004406"/>
    </source>
</evidence>
<dbReference type="OrthoDB" id="20273at2759"/>
<feature type="compositionally biased region" description="Pro residues" evidence="21">
    <location>
        <begin position="1013"/>
        <end position="1025"/>
    </location>
</feature>
<dbReference type="KEGG" id="gsh:117361141"/>
<dbReference type="CDD" id="cd22795">
    <property type="entry name" value="OTU_ALG13"/>
    <property type="match status" value="1"/>
</dbReference>
<feature type="compositionally biased region" description="Acidic residues" evidence="21">
    <location>
        <begin position="870"/>
        <end position="879"/>
    </location>
</feature>
<dbReference type="PROSITE" id="PS50802">
    <property type="entry name" value="OTU"/>
    <property type="match status" value="1"/>
</dbReference>
<dbReference type="InterPro" id="IPR007235">
    <property type="entry name" value="Glyco_trans_28_C"/>
</dbReference>
<comment type="subunit">
    <text evidence="17">Not able to interact with ALG14 to form an active UDP-N-acetylglucosamine transferase complex.</text>
</comment>
<evidence type="ECO:0000256" key="3">
    <source>
        <dbReference type="ARBA" id="ARBA00006962"/>
    </source>
</evidence>
<dbReference type="InterPro" id="IPR003323">
    <property type="entry name" value="OTU_dom"/>
</dbReference>
<evidence type="ECO:0000256" key="18">
    <source>
        <dbReference type="ARBA" id="ARBA00065778"/>
    </source>
</evidence>
<sequence length="1199" mass="132975">MAKAVFVTVGTTSFDELVARVSEEASVQILRSLGYNKLILQIGRGSVEPKPCSSAAFTMEVFRYKESLRDDIKWADLVISHAGAGSCLETLGEGKPLIVVINEKLMGNHQLELAKQLHSDGHLLYCTCSTLMETLQSMDPSALKPFPIGRPEIFAAFLDKAVGFEKSFNHFFLGGGDLQPPNPATSGNFHLFSARPQTNTLKIQAEGKRKFEQDFWSPPTLYPSHSTFRTKEVISLPPTPPPPGEMFKWAPAGPAGGDKGWKASGSRTWAWGHLIRAGAAARRWAAPAAMQKGWKKYFGQKSLTEVTMDEYLGSLGLYRKLTAKDASCLFRAVSEQLFHCQIHHMKIRKICVAYMRDNQQNFESYVEGPFEKYLERLEDPKESAGQLEINALSLIYNRDIILYRYPGKPPTYVTDHGFEEKIMLCCSTNGHYDSVFNKQFQTDAAICQAVLYETLYKGVFAVDEEELRSAVELFRCGTKKSRNSTSTGSEDAIYDSLPERDAKTSSEYRLDDWDRISDDNPSDKSKQGAEEKSSENPSKMPFPYKVLKALDPEIYRNVEFDVWLDSRKELQKMEYMVFAGRQYCLGDKCQVRLETGGKYYNSHIQEVGHDSNSVTVFIEELAEKHIVPLVNLKPVTQVTPVPAWNVSPIRKGGGYQKMAGYATEMELDMKSRKRLFKKVRGKEVCMTVAYSRGLPVLPPRLQHNIPSGRSSPIHCPQNGGNIVAYDHYRPQQSPHRHNRGYGLPRGSPRYINRHNMVGPEVAFYPGPGKRCYQSYDNFSYRSRSYSRSRRQMHCLNKECQYGFVPGNGEEPRGLEETITFYEIEEGDETAFPAINSQGSSSPIVPTTAGFWVTRRGPTSITSGKQTMTSSEEEVDEPSDGGDFHGDYIYTASDSGFETPVLYGTTESTANLSLQDDGPPSGPSPEGSVSYSYSQQVSAAVISTSTCASTAPTPLITSNSATLAPVTSAVPAQTAVHPIIMSPAAVGRPGLPSVPFPFYSPPPTPATETVDPGNVPPPPPPPPPYSCDPSGSDLPRDTKVLQYYFNLGLQCYHQSYWHSMVYMQHVPQPTPVEPYPVFSDPVPIIDQTVPQMYNDGRIDGRHVPLEPANGAFPNVEASSVPHGTVYYPVMADPYSQPPLPGYESCVPIVPTYHYVSSWHPANPSYGSSPRIHNTVNSGQLHQVSYVAAASPPTHFVSQSI</sequence>
<evidence type="ECO:0000256" key="20">
    <source>
        <dbReference type="ARBA" id="ARBA00078276"/>
    </source>
</evidence>
<evidence type="ECO:0000256" key="2">
    <source>
        <dbReference type="ARBA" id="ARBA00004922"/>
    </source>
</evidence>
<evidence type="ECO:0000313" key="24">
    <source>
        <dbReference type="Proteomes" id="UP000515159"/>
    </source>
</evidence>
<evidence type="ECO:0000256" key="7">
    <source>
        <dbReference type="ARBA" id="ARBA00022676"/>
    </source>
</evidence>
<evidence type="ECO:0000256" key="16">
    <source>
        <dbReference type="ARBA" id="ARBA00057750"/>
    </source>
</evidence>
<comment type="pathway">
    <text evidence="2">Protein modification; protein glycosylation.</text>
</comment>
<keyword evidence="13" id="KW-0472">Membrane</keyword>
<evidence type="ECO:0000313" key="25">
    <source>
        <dbReference type="RefSeq" id="XP_033801972.1"/>
    </source>
</evidence>
<comment type="function">
    <text evidence="16">No glycosyltransferase or deubiquitinase activity is detected for this potential multifunctional enzyme.</text>
</comment>
<feature type="region of interest" description="Disordered" evidence="21">
    <location>
        <begin position="503"/>
        <end position="540"/>
    </location>
</feature>
<keyword evidence="6" id="KW-0645">Protease</keyword>
<evidence type="ECO:0000259" key="22">
    <source>
        <dbReference type="PROSITE" id="PS50304"/>
    </source>
</evidence>
<evidence type="ECO:0000256" key="11">
    <source>
        <dbReference type="ARBA" id="ARBA00022807"/>
    </source>
</evidence>
<dbReference type="InterPro" id="IPR039042">
    <property type="entry name" value="Alg13-like"/>
</dbReference>
<evidence type="ECO:0000256" key="6">
    <source>
        <dbReference type="ARBA" id="ARBA00022670"/>
    </source>
</evidence>
<keyword evidence="8 25" id="KW-0808">Transferase</keyword>
<dbReference type="CTD" id="79868"/>
<comment type="subunit">
    <text evidence="18">Forms with ALG14 the active heterodimeric UDP-N-acetylglucosamine transferase complex.</text>
</comment>
<dbReference type="CDD" id="cd20447">
    <property type="entry name" value="Tudor_TDRD13"/>
    <property type="match status" value="1"/>
</dbReference>
<evidence type="ECO:0000256" key="9">
    <source>
        <dbReference type="ARBA" id="ARBA00022786"/>
    </source>
</evidence>
<dbReference type="FunCoup" id="A0A6P8QUR8">
    <property type="interactions" value="828"/>
</dbReference>
<dbReference type="Pfam" id="PF04101">
    <property type="entry name" value="Glyco_tran_28_C"/>
    <property type="match status" value="1"/>
</dbReference>
<evidence type="ECO:0000256" key="8">
    <source>
        <dbReference type="ARBA" id="ARBA00022679"/>
    </source>
</evidence>
<dbReference type="GO" id="GO:0006508">
    <property type="term" value="P:proteolysis"/>
    <property type="evidence" value="ECO:0007669"/>
    <property type="project" value="UniProtKB-KW"/>
</dbReference>
<evidence type="ECO:0000256" key="15">
    <source>
        <dbReference type="ARBA" id="ARBA00052228"/>
    </source>
</evidence>
<dbReference type="GO" id="GO:0004577">
    <property type="term" value="F:N-acetylglucosaminyldiphosphodolichol N-acetylglucosaminyltransferase activity"/>
    <property type="evidence" value="ECO:0007669"/>
    <property type="project" value="UniProtKB-EC"/>
</dbReference>
<dbReference type="PROSITE" id="PS50304">
    <property type="entry name" value="TUDOR"/>
    <property type="match status" value="1"/>
</dbReference>
<dbReference type="InterPro" id="IPR038765">
    <property type="entry name" value="Papain-like_cys_pep_sf"/>
</dbReference>
<evidence type="ECO:0000256" key="17">
    <source>
        <dbReference type="ARBA" id="ARBA00062784"/>
    </source>
</evidence>
<keyword evidence="24" id="KW-1185">Reference proteome</keyword>
<evidence type="ECO:0000259" key="23">
    <source>
        <dbReference type="PROSITE" id="PS50802"/>
    </source>
</evidence>
<comment type="similarity">
    <text evidence="3">Belongs to the glycosyltransferase 28 family.</text>
</comment>
<evidence type="ECO:0000256" key="4">
    <source>
        <dbReference type="ARBA" id="ARBA00012614"/>
    </source>
</evidence>
<dbReference type="Gene3D" id="3.90.70.80">
    <property type="match status" value="1"/>
</dbReference>
<feature type="region of interest" description="Disordered" evidence="21">
    <location>
        <begin position="909"/>
        <end position="930"/>
    </location>
</feature>
<dbReference type="GO" id="GO:0005789">
    <property type="term" value="C:endoplasmic reticulum membrane"/>
    <property type="evidence" value="ECO:0007669"/>
    <property type="project" value="UniProtKB-SubCell"/>
</dbReference>
<feature type="region of interest" description="Disordered" evidence="21">
    <location>
        <begin position="998"/>
        <end position="1031"/>
    </location>
</feature>
<evidence type="ECO:0000256" key="12">
    <source>
        <dbReference type="ARBA" id="ARBA00022824"/>
    </source>
</evidence>
<evidence type="ECO:0000256" key="19">
    <source>
        <dbReference type="ARBA" id="ARBA00067535"/>
    </source>
</evidence>
<accession>A0A6P8QUR8</accession>
<feature type="domain" description="Tudor" evidence="22">
    <location>
        <begin position="582"/>
        <end position="642"/>
    </location>
</feature>
<dbReference type="Pfam" id="PF02338">
    <property type="entry name" value="OTU"/>
    <property type="match status" value="1"/>
</dbReference>
<dbReference type="FunFam" id="3.90.70.80:FF:000015">
    <property type="entry name" value="Putative bifunctional UDP-N-acetylglucosamine transferase and deubiquitinase ALG13"/>
    <property type="match status" value="1"/>
</dbReference>
<dbReference type="SUPFAM" id="SSF53756">
    <property type="entry name" value="UDP-Glycosyltransferase/glycogen phosphorylase"/>
    <property type="match status" value="1"/>
</dbReference>
<feature type="region of interest" description="Disordered" evidence="21">
    <location>
        <begin position="854"/>
        <end position="879"/>
    </location>
</feature>
<keyword evidence="11" id="KW-0788">Thiol protease</keyword>
<keyword evidence="9" id="KW-0833">Ubl conjugation pathway</keyword>
<protein>
    <recommendedName>
        <fullName evidence="5">UDP-N-acetylglucosamine transferase subunit ALG13</fullName>
        <ecNumber evidence="4">2.4.1.141</ecNumber>
    </recommendedName>
    <alternativeName>
        <fullName evidence="20">Asparagine-linked glycosylation 13 homolog</fullName>
    </alternativeName>
    <alternativeName>
        <fullName evidence="19">UDP-N-acetylglucosamine transferase subunit alg13</fullName>
    </alternativeName>
</protein>
<comment type="subcellular location">
    <subcellularLocation>
        <location evidence="1">Endoplasmic reticulum membrane</location>
        <topology evidence="1">Peripheral membrane protein</topology>
    </subcellularLocation>
</comment>
<reference evidence="25" key="1">
    <citation type="submission" date="2025-08" db="UniProtKB">
        <authorList>
            <consortium name="RefSeq"/>
        </authorList>
    </citation>
    <scope>IDENTIFICATION</scope>
</reference>
<comment type="catalytic activity">
    <reaction evidence="15">
        <text>an N-acetyl-alpha-D-glucosaminyl-diphospho-di-trans,poly-cis-dolichol + UDP-N-acetyl-alpha-D-glucosamine = an N,N'-diacetylchitobiosyl-diphospho-di-trans,poly-cis-dolichol + UDP + H(+)</text>
        <dbReference type="Rhea" id="RHEA:23380"/>
        <dbReference type="Rhea" id="RHEA-COMP:19507"/>
        <dbReference type="Rhea" id="RHEA-COMP:19510"/>
        <dbReference type="ChEBI" id="CHEBI:15378"/>
        <dbReference type="ChEBI" id="CHEBI:57269"/>
        <dbReference type="ChEBI" id="CHEBI:57705"/>
        <dbReference type="ChEBI" id="CHEBI:58223"/>
        <dbReference type="ChEBI" id="CHEBI:58427"/>
        <dbReference type="EC" id="2.4.1.141"/>
    </reaction>
    <physiologicalReaction direction="left-to-right" evidence="15">
        <dbReference type="Rhea" id="RHEA:23381"/>
    </physiologicalReaction>
</comment>
<organism evidence="24 25">
    <name type="scientific">Geotrypetes seraphini</name>
    <name type="common">Gaboon caecilian</name>
    <name type="synonym">Caecilia seraphini</name>
    <dbReference type="NCBI Taxonomy" id="260995"/>
    <lineage>
        <taxon>Eukaryota</taxon>
        <taxon>Metazoa</taxon>
        <taxon>Chordata</taxon>
        <taxon>Craniata</taxon>
        <taxon>Vertebrata</taxon>
        <taxon>Euteleostomi</taxon>
        <taxon>Amphibia</taxon>
        <taxon>Gymnophiona</taxon>
        <taxon>Geotrypetes</taxon>
    </lineage>
</organism>
<dbReference type="SUPFAM" id="SSF54001">
    <property type="entry name" value="Cysteine proteinases"/>
    <property type="match status" value="1"/>
</dbReference>
<feature type="compositionally biased region" description="Polar residues" evidence="21">
    <location>
        <begin position="856"/>
        <end position="869"/>
    </location>
</feature>
<dbReference type="Proteomes" id="UP000515159">
    <property type="component" value="Chromosome 5"/>
</dbReference>
<keyword evidence="14" id="KW-0511">Multifunctional enzyme</keyword>
<dbReference type="RefSeq" id="XP_033801972.1">
    <property type="nucleotide sequence ID" value="XM_033946081.1"/>
</dbReference>